<evidence type="ECO:0000256" key="2">
    <source>
        <dbReference type="ARBA" id="ARBA00005381"/>
    </source>
</evidence>
<dbReference type="PROSITE" id="PS50125">
    <property type="entry name" value="GUANYLATE_CYCLASE_2"/>
    <property type="match status" value="1"/>
</dbReference>
<feature type="transmembrane region" description="Helical" evidence="7">
    <location>
        <begin position="409"/>
        <end position="433"/>
    </location>
</feature>
<dbReference type="InterPro" id="IPR050697">
    <property type="entry name" value="Adenylyl/Guanylyl_Cyclase_3/4"/>
</dbReference>
<keyword evidence="3" id="KW-1003">Cell membrane</keyword>
<comment type="similarity">
    <text evidence="2">Belongs to the adenylyl cyclase class-3 family.</text>
</comment>
<proteinExistence type="inferred from homology"/>
<evidence type="ECO:0000256" key="6">
    <source>
        <dbReference type="ARBA" id="ARBA00023136"/>
    </source>
</evidence>
<evidence type="ECO:0000256" key="7">
    <source>
        <dbReference type="SAM" id="Phobius"/>
    </source>
</evidence>
<protein>
    <submittedName>
        <fullName evidence="9">Adenylate/guanylate cyclase domain-containing protein</fullName>
    </submittedName>
</protein>
<evidence type="ECO:0000256" key="3">
    <source>
        <dbReference type="ARBA" id="ARBA00022475"/>
    </source>
</evidence>
<organism evidence="9 10">
    <name type="scientific">Stygiobacter electus</name>
    <dbReference type="NCBI Taxonomy" id="3032292"/>
    <lineage>
        <taxon>Bacteria</taxon>
        <taxon>Pseudomonadati</taxon>
        <taxon>Ignavibacteriota</taxon>
        <taxon>Ignavibacteria</taxon>
        <taxon>Ignavibacteriales</taxon>
        <taxon>Melioribacteraceae</taxon>
        <taxon>Stygiobacter</taxon>
    </lineage>
</organism>
<dbReference type="AlphaFoldDB" id="A0AAE3TD79"/>
<dbReference type="GO" id="GO:0035556">
    <property type="term" value="P:intracellular signal transduction"/>
    <property type="evidence" value="ECO:0007669"/>
    <property type="project" value="InterPro"/>
</dbReference>
<keyword evidence="5 7" id="KW-1133">Transmembrane helix</keyword>
<dbReference type="InterPro" id="IPR007890">
    <property type="entry name" value="CHASE2"/>
</dbReference>
<reference evidence="9" key="1">
    <citation type="submission" date="2023-03" db="EMBL/GenBank/DDBJ databases">
        <title>Stygiobacter electus gen. nov., sp. nov., facultatively anaerobic thermotolerant bacterium of the class Ignavibacteria from a well of Yessentuki mineral water deposit.</title>
        <authorList>
            <person name="Podosokorskaya O.A."/>
            <person name="Elcheninov A.G."/>
            <person name="Petrova N.F."/>
            <person name="Zavarzina D.G."/>
            <person name="Kublanov I.V."/>
            <person name="Merkel A.Y."/>
        </authorList>
    </citation>
    <scope>NUCLEOTIDE SEQUENCE</scope>
    <source>
        <strain evidence="9">09-Me</strain>
    </source>
</reference>
<dbReference type="PANTHER" id="PTHR43081">
    <property type="entry name" value="ADENYLATE CYCLASE, TERMINAL-DIFFERENTIATION SPECIFIC-RELATED"/>
    <property type="match status" value="1"/>
</dbReference>
<evidence type="ECO:0000256" key="5">
    <source>
        <dbReference type="ARBA" id="ARBA00022989"/>
    </source>
</evidence>
<feature type="transmembrane region" description="Helical" evidence="7">
    <location>
        <begin position="353"/>
        <end position="370"/>
    </location>
</feature>
<keyword evidence="10" id="KW-1185">Reference proteome</keyword>
<dbReference type="InterPro" id="IPR001054">
    <property type="entry name" value="A/G_cyclase"/>
</dbReference>
<dbReference type="GO" id="GO:0004016">
    <property type="term" value="F:adenylate cyclase activity"/>
    <property type="evidence" value="ECO:0007669"/>
    <property type="project" value="UniProtKB-ARBA"/>
</dbReference>
<evidence type="ECO:0000259" key="8">
    <source>
        <dbReference type="PROSITE" id="PS50125"/>
    </source>
</evidence>
<dbReference type="PANTHER" id="PTHR43081:SF1">
    <property type="entry name" value="ADENYLATE CYCLASE, TERMINAL-DIFFERENTIATION SPECIFIC"/>
    <property type="match status" value="1"/>
</dbReference>
<dbReference type="Pfam" id="PF05226">
    <property type="entry name" value="CHASE2"/>
    <property type="match status" value="1"/>
</dbReference>
<dbReference type="GO" id="GO:0030313">
    <property type="term" value="C:cell envelope"/>
    <property type="evidence" value="ECO:0007669"/>
    <property type="project" value="UniProtKB-SubCell"/>
</dbReference>
<dbReference type="SUPFAM" id="SSF55073">
    <property type="entry name" value="Nucleotide cyclase"/>
    <property type="match status" value="1"/>
</dbReference>
<dbReference type="RefSeq" id="WP_321534704.1">
    <property type="nucleotide sequence ID" value="NZ_JARGDL010000002.1"/>
</dbReference>
<sequence>MKKSFSSFAVFIFVLIISLILTQDWFFSLSPLKELELKLIDKRFSERGQFDLKDKSLVTICTIDQESFNQLPEEFRKYPLNRKIFSKAIENLNKLGAKVIGIDVLMSTFDQFSKQNDEELISTIKKFGNVVLAGKINEQLESNNLYSFFGSKLNYNFENVYYDADSTIGIVRVVSDIDNVYRRYLPAVKVTSINKTVPSFGFAVVNKYLSLDKNTVIKSDDQYFYYSNKKIPKYDEHTFLINFYGPNNTFPTIKLIDVIDDKNFVTQDEVDYKTSINNFELLKNDSSLVAKVKDKIILIGSIIPEDRDLLATSISLNDVKGSNIMYGVEFHANAINNILNDDFITRNNKLNEILLIIILSAISFWSTSFVRKVKTKMNSLLEIINVIIIAVLIYGAYRYGIYLFISKKILIEIVPLIVTMLISYFGSTTYYVLKERKQSQYIKSIFSQYVNKQVVNELISNSDKIKLGGERKNLTTMFCDMVGFTSFAENKEPEALVNFINSLLNELTNIIFANNGTLDKYMGDAIMAFWGAPIETNLHAYLACKSAIEMQEKVKSISKEWESKGEKKLQIRIGINTGDAIVGNVGGEKHKNYTVMGDEVNLASRLEGANKEYFTQIMIGESTYELIKDKFFVRELDLIRVKGKQKPTSVYELIGFVNDPKAKEKFESLKIYFEALENYKLKNFNVAKELFEKSFNETQDKTSNVYANRCKFLIENPPDENWDGIFNLISK</sequence>
<comment type="subcellular location">
    <subcellularLocation>
        <location evidence="1">Cell envelope</location>
    </subcellularLocation>
</comment>
<dbReference type="GO" id="GO:0006171">
    <property type="term" value="P:cAMP biosynthetic process"/>
    <property type="evidence" value="ECO:0007669"/>
    <property type="project" value="TreeGrafter"/>
</dbReference>
<evidence type="ECO:0000313" key="9">
    <source>
        <dbReference type="EMBL" id="MDF1610938.1"/>
    </source>
</evidence>
<gene>
    <name evidence="9" type="ORF">P0M35_02140</name>
</gene>
<dbReference type="SMART" id="SM01080">
    <property type="entry name" value="CHASE2"/>
    <property type="match status" value="1"/>
</dbReference>
<dbReference type="Proteomes" id="UP001221302">
    <property type="component" value="Unassembled WGS sequence"/>
</dbReference>
<dbReference type="InterPro" id="IPR029787">
    <property type="entry name" value="Nucleotide_cyclase"/>
</dbReference>
<evidence type="ECO:0000256" key="1">
    <source>
        <dbReference type="ARBA" id="ARBA00004196"/>
    </source>
</evidence>
<dbReference type="CDD" id="cd07302">
    <property type="entry name" value="CHD"/>
    <property type="match status" value="1"/>
</dbReference>
<dbReference type="Pfam" id="PF00211">
    <property type="entry name" value="Guanylate_cyc"/>
    <property type="match status" value="1"/>
</dbReference>
<evidence type="ECO:0000256" key="4">
    <source>
        <dbReference type="ARBA" id="ARBA00022692"/>
    </source>
</evidence>
<keyword evidence="4 7" id="KW-0812">Transmembrane</keyword>
<dbReference type="FunFam" id="3.30.70.1230:FF:000016">
    <property type="entry name" value="Adenylate/guanylate cyclase domain-containing protein"/>
    <property type="match status" value="1"/>
</dbReference>
<name>A0AAE3TD79_9BACT</name>
<feature type="transmembrane region" description="Helical" evidence="7">
    <location>
        <begin position="379"/>
        <end position="397"/>
    </location>
</feature>
<dbReference type="SMART" id="SM00044">
    <property type="entry name" value="CYCc"/>
    <property type="match status" value="1"/>
</dbReference>
<dbReference type="EMBL" id="JARGDL010000002">
    <property type="protein sequence ID" value="MDF1610938.1"/>
    <property type="molecule type" value="Genomic_DNA"/>
</dbReference>
<feature type="domain" description="Guanylate cyclase" evidence="8">
    <location>
        <begin position="475"/>
        <end position="607"/>
    </location>
</feature>
<accession>A0AAE3TD79</accession>
<evidence type="ECO:0000313" key="10">
    <source>
        <dbReference type="Proteomes" id="UP001221302"/>
    </source>
</evidence>
<keyword evidence="6 7" id="KW-0472">Membrane</keyword>
<comment type="caution">
    <text evidence="9">The sequence shown here is derived from an EMBL/GenBank/DDBJ whole genome shotgun (WGS) entry which is preliminary data.</text>
</comment>
<dbReference type="Gene3D" id="3.30.70.1230">
    <property type="entry name" value="Nucleotide cyclase"/>
    <property type="match status" value="1"/>
</dbReference>